<name>A0A2C9WG03_MANES</name>
<accession>A0A2C9WG03</accession>
<gene>
    <name evidence="1" type="ORF">MANES_02G212700</name>
</gene>
<dbReference type="AlphaFoldDB" id="A0A2C9WG03"/>
<evidence type="ECO:0000313" key="1">
    <source>
        <dbReference type="EMBL" id="OAY58863.1"/>
    </source>
</evidence>
<proteinExistence type="predicted"/>
<organism evidence="1">
    <name type="scientific">Manihot esculenta</name>
    <name type="common">Cassava</name>
    <name type="synonym">Jatropha manihot</name>
    <dbReference type="NCBI Taxonomy" id="3983"/>
    <lineage>
        <taxon>Eukaryota</taxon>
        <taxon>Viridiplantae</taxon>
        <taxon>Streptophyta</taxon>
        <taxon>Embryophyta</taxon>
        <taxon>Tracheophyta</taxon>
        <taxon>Spermatophyta</taxon>
        <taxon>Magnoliopsida</taxon>
        <taxon>eudicotyledons</taxon>
        <taxon>Gunneridae</taxon>
        <taxon>Pentapetalae</taxon>
        <taxon>rosids</taxon>
        <taxon>fabids</taxon>
        <taxon>Malpighiales</taxon>
        <taxon>Euphorbiaceae</taxon>
        <taxon>Crotonoideae</taxon>
        <taxon>Manihoteae</taxon>
        <taxon>Manihot</taxon>
    </lineage>
</organism>
<sequence length="54" mass="6458">MQQIDQLKQFQVLCQSSPVPRQFNQETKPMRRRWTEDLVIKDHSVNLLCISTSR</sequence>
<dbReference type="EMBL" id="CM004388">
    <property type="protein sequence ID" value="OAY58863.1"/>
    <property type="molecule type" value="Genomic_DNA"/>
</dbReference>
<reference evidence="1" key="1">
    <citation type="submission" date="2016-02" db="EMBL/GenBank/DDBJ databases">
        <title>WGS assembly of Manihot esculenta.</title>
        <authorList>
            <person name="Bredeson J.V."/>
            <person name="Prochnik S.E."/>
            <person name="Lyons J.B."/>
            <person name="Schmutz J."/>
            <person name="Grimwood J."/>
            <person name="Vrebalov J."/>
            <person name="Bart R.S."/>
            <person name="Amuge T."/>
            <person name="Ferguson M.E."/>
            <person name="Green R."/>
            <person name="Putnam N."/>
            <person name="Stites J."/>
            <person name="Rounsley S."/>
            <person name="Rokhsar D.S."/>
        </authorList>
    </citation>
    <scope>NUCLEOTIDE SEQUENCE [LARGE SCALE GENOMIC DNA]</scope>
    <source>
        <tissue evidence="1">Leaf</tissue>
    </source>
</reference>
<protein>
    <submittedName>
        <fullName evidence="1">Uncharacterized protein</fullName>
    </submittedName>
</protein>